<keyword evidence="2" id="KW-1185">Reference proteome</keyword>
<proteinExistence type="predicted"/>
<name>L7ESV6_STRT8</name>
<gene>
    <name evidence="1" type="ORF">STRTUCAR8_02982</name>
</gene>
<accession>L7ESV6</accession>
<dbReference type="Proteomes" id="UP000010931">
    <property type="component" value="Unassembled WGS sequence"/>
</dbReference>
<organism evidence="1 2">
    <name type="scientific">Streptomyces turgidiscabies (strain Car8)</name>
    <dbReference type="NCBI Taxonomy" id="698760"/>
    <lineage>
        <taxon>Bacteria</taxon>
        <taxon>Bacillati</taxon>
        <taxon>Actinomycetota</taxon>
        <taxon>Actinomycetes</taxon>
        <taxon>Kitasatosporales</taxon>
        <taxon>Streptomycetaceae</taxon>
        <taxon>Streptomyces</taxon>
    </lineage>
</organism>
<protein>
    <submittedName>
        <fullName evidence="1">Uncharacterized protein</fullName>
    </submittedName>
</protein>
<comment type="caution">
    <text evidence="1">The sequence shown here is derived from an EMBL/GenBank/DDBJ whole genome shotgun (WGS) entry which is preliminary data.</text>
</comment>
<dbReference type="EMBL" id="AEJB01000635">
    <property type="protein sequence ID" value="ELP62077.1"/>
    <property type="molecule type" value="Genomic_DNA"/>
</dbReference>
<reference evidence="1 2" key="1">
    <citation type="journal article" date="2011" name="Plasmid">
        <title>Streptomyces turgidiscabies Car8 contains a modular pathogenicity island that shares virulence genes with other actinobacterial plant pathogens.</title>
        <authorList>
            <person name="Huguet-Tapia J.C."/>
            <person name="Badger J.H."/>
            <person name="Loria R."/>
            <person name="Pettis G.S."/>
        </authorList>
    </citation>
    <scope>NUCLEOTIDE SEQUENCE [LARGE SCALE GENOMIC DNA]</scope>
    <source>
        <strain evidence="1 2">Car8</strain>
    </source>
</reference>
<dbReference type="AlphaFoldDB" id="L7ESV6"/>
<evidence type="ECO:0000313" key="2">
    <source>
        <dbReference type="Proteomes" id="UP000010931"/>
    </source>
</evidence>
<dbReference type="PATRIC" id="fig|698760.3.peg.8960"/>
<evidence type="ECO:0000313" key="1">
    <source>
        <dbReference type="EMBL" id="ELP62077.1"/>
    </source>
</evidence>
<sequence length="73" mass="8158">MVGHVAEVIGGEHRVLELVEGVGVDFLDRLDEVVEAYGGPYGLMARHVSTLGWQQQDCQPEVDSRCRRHRTTP</sequence>